<gene>
    <name evidence="13" type="ORF">PUN28_004638</name>
</gene>
<dbReference type="Pfam" id="PF07993">
    <property type="entry name" value="NAD_binding_4"/>
    <property type="match status" value="1"/>
</dbReference>
<keyword evidence="7 10" id="KW-0443">Lipid metabolism</keyword>
<feature type="domain" description="Thioester reductase (TE)" evidence="12">
    <location>
        <begin position="21"/>
        <end position="291"/>
    </location>
</feature>
<dbReference type="GO" id="GO:0016020">
    <property type="term" value="C:membrane"/>
    <property type="evidence" value="ECO:0007669"/>
    <property type="project" value="UniProtKB-SubCell"/>
</dbReference>
<evidence type="ECO:0000256" key="9">
    <source>
        <dbReference type="ARBA" id="ARBA00052530"/>
    </source>
</evidence>
<dbReference type="GO" id="GO:0035336">
    <property type="term" value="P:long-chain fatty-acyl-CoA metabolic process"/>
    <property type="evidence" value="ECO:0007669"/>
    <property type="project" value="TreeGrafter"/>
</dbReference>
<dbReference type="CDD" id="cd05236">
    <property type="entry name" value="FAR-N_SDR_e"/>
    <property type="match status" value="1"/>
</dbReference>
<dbReference type="Gene3D" id="3.40.50.720">
    <property type="entry name" value="NAD(P)-binding Rossmann-like Domain"/>
    <property type="match status" value="1"/>
</dbReference>
<dbReference type="InterPro" id="IPR026055">
    <property type="entry name" value="FAR"/>
</dbReference>
<keyword evidence="8 10" id="KW-0472">Membrane</keyword>
<comment type="caution">
    <text evidence="13">The sequence shown here is derived from an EMBL/GenBank/DDBJ whole genome shotgun (WGS) entry which is preliminary data.</text>
</comment>
<organism evidence="13 14">
    <name type="scientific">Cardiocondyla obscurior</name>
    <dbReference type="NCBI Taxonomy" id="286306"/>
    <lineage>
        <taxon>Eukaryota</taxon>
        <taxon>Metazoa</taxon>
        <taxon>Ecdysozoa</taxon>
        <taxon>Arthropoda</taxon>
        <taxon>Hexapoda</taxon>
        <taxon>Insecta</taxon>
        <taxon>Pterygota</taxon>
        <taxon>Neoptera</taxon>
        <taxon>Endopterygota</taxon>
        <taxon>Hymenoptera</taxon>
        <taxon>Apocrita</taxon>
        <taxon>Aculeata</taxon>
        <taxon>Formicoidea</taxon>
        <taxon>Formicidae</taxon>
        <taxon>Myrmicinae</taxon>
        <taxon>Cardiocondyla</taxon>
    </lineage>
</organism>
<evidence type="ECO:0000256" key="8">
    <source>
        <dbReference type="ARBA" id="ARBA00023136"/>
    </source>
</evidence>
<dbReference type="InterPro" id="IPR033640">
    <property type="entry name" value="FAR_C"/>
</dbReference>
<dbReference type="InterPro" id="IPR013120">
    <property type="entry name" value="FAR_NAD-bd"/>
</dbReference>
<feature type="domain" description="Fatty acyl-CoA reductase C-terminal" evidence="11">
    <location>
        <begin position="365"/>
        <end position="457"/>
    </location>
</feature>
<comment type="similarity">
    <text evidence="2 10">Belongs to the fatty acyl-CoA reductase family.</text>
</comment>
<evidence type="ECO:0000256" key="2">
    <source>
        <dbReference type="ARBA" id="ARBA00005928"/>
    </source>
</evidence>
<evidence type="ECO:0000256" key="7">
    <source>
        <dbReference type="ARBA" id="ARBA00023098"/>
    </source>
</evidence>
<evidence type="ECO:0000313" key="14">
    <source>
        <dbReference type="Proteomes" id="UP001430953"/>
    </source>
</evidence>
<dbReference type="InterPro" id="IPR036291">
    <property type="entry name" value="NAD(P)-bd_dom_sf"/>
</dbReference>
<dbReference type="EC" id="1.2.1.84" evidence="10"/>
<evidence type="ECO:0000256" key="5">
    <source>
        <dbReference type="ARBA" id="ARBA00022857"/>
    </source>
</evidence>
<dbReference type="Proteomes" id="UP001430953">
    <property type="component" value="Unassembled WGS sequence"/>
</dbReference>
<reference evidence="13 14" key="1">
    <citation type="submission" date="2023-03" db="EMBL/GenBank/DDBJ databases">
        <title>High recombination rates correlate with genetic variation in Cardiocondyla obscurior ants.</title>
        <authorList>
            <person name="Errbii M."/>
        </authorList>
    </citation>
    <scope>NUCLEOTIDE SEQUENCE [LARGE SCALE GENOMIC DNA]</scope>
    <source>
        <strain evidence="13">Alpha-2009</strain>
        <tissue evidence="13">Whole body</tissue>
    </source>
</reference>
<evidence type="ECO:0000256" key="3">
    <source>
        <dbReference type="ARBA" id="ARBA00022516"/>
    </source>
</evidence>
<keyword evidence="14" id="KW-1185">Reference proteome</keyword>
<comment type="subcellular location">
    <subcellularLocation>
        <location evidence="1">Membrane</location>
        <topology evidence="1">Multi-pass membrane protein</topology>
    </subcellularLocation>
</comment>
<keyword evidence="4 10" id="KW-0812">Transmembrane</keyword>
<evidence type="ECO:0000259" key="11">
    <source>
        <dbReference type="Pfam" id="PF03015"/>
    </source>
</evidence>
<name>A0AAW2GGK5_9HYME</name>
<evidence type="ECO:0000256" key="6">
    <source>
        <dbReference type="ARBA" id="ARBA00022989"/>
    </source>
</evidence>
<sequence>MEKKSVKSETQQFYEGKTIFITGGTGFMGKVLLEKLLYSCSDVKKIYVLIRPKRDRGVENRLEDIFKLPLFQRVQNEKPQVLKKVIPLNGDVCSRDLGLSNRHRELLINEVQVVFHFAATLRLEAKLKDAIEMNTTGTKKVLDLAKEMKNLNAFIHLSTAFCHVDQEELGERCYDSPHDPKDVMRLVEWLDDEGIDLITPKLLHPHPNTYTYSKRLAETLVSNEYPTLPCCIARPSIVIPSYQEPMPGWVDNLNGPTGLMVGAGKGVIRSMHCNGDYHAEVIPVDFATNTIITIAYKLGTEWQNTQKSIPVVNITQGNVRPITWGEVLETGRTKLHEYPFEGQVWFPDGDIRSTKFIHNLFVFFFHLIPAYLIDFLMLILRQKRFMVRIQKRISDGLEVLQYFTTREWKFYNDKYLKLDKDQSDYDRNNFRIVRYDIDINTYFKHIILGARQYCMKENLSTLPKARRHQKIMYVVHVTTVYLFYFGILYFIYNNVGIVKLCLDYVTDIIKSLPLIGGLLQKIHL</sequence>
<dbReference type="GO" id="GO:0080019">
    <property type="term" value="F:alcohol-forming very long-chain fatty acyl-CoA reductase activity"/>
    <property type="evidence" value="ECO:0007669"/>
    <property type="project" value="InterPro"/>
</dbReference>
<dbReference type="EMBL" id="JADYXP020000004">
    <property type="protein sequence ID" value="KAL0125700.1"/>
    <property type="molecule type" value="Genomic_DNA"/>
</dbReference>
<dbReference type="Pfam" id="PF03015">
    <property type="entry name" value="Sterile"/>
    <property type="match status" value="1"/>
</dbReference>
<evidence type="ECO:0000256" key="4">
    <source>
        <dbReference type="ARBA" id="ARBA00022692"/>
    </source>
</evidence>
<accession>A0AAW2GGK5</accession>
<dbReference type="FunFam" id="3.40.50.720:FF:000143">
    <property type="entry name" value="Fatty acyl-CoA reductase"/>
    <property type="match status" value="1"/>
</dbReference>
<proteinExistence type="inferred from homology"/>
<dbReference type="CDD" id="cd09071">
    <property type="entry name" value="FAR_C"/>
    <property type="match status" value="1"/>
</dbReference>
<comment type="function">
    <text evidence="10">Catalyzes the reduction of fatty acyl-CoA to fatty alcohols.</text>
</comment>
<evidence type="ECO:0000256" key="10">
    <source>
        <dbReference type="RuleBase" id="RU363097"/>
    </source>
</evidence>
<dbReference type="PANTHER" id="PTHR11011:SF12">
    <property type="entry name" value="FATTY ACYL-COA REDUCTASE"/>
    <property type="match status" value="1"/>
</dbReference>
<dbReference type="SUPFAM" id="SSF51735">
    <property type="entry name" value="NAD(P)-binding Rossmann-fold domains"/>
    <property type="match status" value="1"/>
</dbReference>
<dbReference type="GO" id="GO:0005777">
    <property type="term" value="C:peroxisome"/>
    <property type="evidence" value="ECO:0007669"/>
    <property type="project" value="TreeGrafter"/>
</dbReference>
<evidence type="ECO:0000313" key="13">
    <source>
        <dbReference type="EMBL" id="KAL0125700.1"/>
    </source>
</evidence>
<evidence type="ECO:0000259" key="12">
    <source>
        <dbReference type="Pfam" id="PF07993"/>
    </source>
</evidence>
<evidence type="ECO:0000256" key="1">
    <source>
        <dbReference type="ARBA" id="ARBA00004141"/>
    </source>
</evidence>
<keyword evidence="10" id="KW-0560">Oxidoreductase</keyword>
<feature type="transmembrane region" description="Helical" evidence="10">
    <location>
        <begin position="360"/>
        <end position="380"/>
    </location>
</feature>
<feature type="transmembrane region" description="Helical" evidence="10">
    <location>
        <begin position="471"/>
        <end position="492"/>
    </location>
</feature>
<keyword evidence="6 10" id="KW-1133">Transmembrane helix</keyword>
<dbReference type="AlphaFoldDB" id="A0AAW2GGK5"/>
<keyword evidence="3 10" id="KW-0444">Lipid biosynthesis</keyword>
<protein>
    <recommendedName>
        <fullName evidence="10">Fatty acyl-CoA reductase</fullName>
        <ecNumber evidence="10">1.2.1.84</ecNumber>
    </recommendedName>
</protein>
<comment type="catalytic activity">
    <reaction evidence="9 10">
        <text>a long-chain fatty acyl-CoA + 2 NADPH + 2 H(+) = a long-chain primary fatty alcohol + 2 NADP(+) + CoA</text>
        <dbReference type="Rhea" id="RHEA:52716"/>
        <dbReference type="ChEBI" id="CHEBI:15378"/>
        <dbReference type="ChEBI" id="CHEBI:57287"/>
        <dbReference type="ChEBI" id="CHEBI:57783"/>
        <dbReference type="ChEBI" id="CHEBI:58349"/>
        <dbReference type="ChEBI" id="CHEBI:77396"/>
        <dbReference type="ChEBI" id="CHEBI:83139"/>
        <dbReference type="EC" id="1.2.1.84"/>
    </reaction>
</comment>
<dbReference type="GO" id="GO:0102965">
    <property type="term" value="F:alcohol-forming long-chain fatty acyl-CoA reductase activity"/>
    <property type="evidence" value="ECO:0007669"/>
    <property type="project" value="UniProtKB-EC"/>
</dbReference>
<keyword evidence="5 10" id="KW-0521">NADP</keyword>
<dbReference type="PANTHER" id="PTHR11011">
    <property type="entry name" value="MALE STERILITY PROTEIN 2-RELATED"/>
    <property type="match status" value="1"/>
</dbReference>